<feature type="modified residue" description="4-aspartylphosphate" evidence="8">
    <location>
        <position position="55"/>
    </location>
</feature>
<evidence type="ECO:0000313" key="13">
    <source>
        <dbReference type="Proteomes" id="UP001596549"/>
    </source>
</evidence>
<keyword evidence="2" id="KW-0963">Cytoplasm</keyword>
<evidence type="ECO:0000256" key="3">
    <source>
        <dbReference type="ARBA" id="ARBA00022553"/>
    </source>
</evidence>
<sequence>MYKMIIADDEKNIRLGIQAMINREFPDTFETVVASDGQEVLDLMEQVTPHIVITDIKMPRMSGIELIQAIQQREEKAPALVILSGYDDFVYTKEAIKANVKDYLLKPVNRSELFQTLNNIMHELETAEEEADQFLDGYRTSQLNYMLLNPNSETDGLEHFYENMQIEPFVHGYYVGIAVTEERGINQWLKNEGLSGKILSFRDSEGRNVIVVADRDIFDKLNEYLKRDRHSSFSIGISGHTEEIKDIKRAYEQADKALKYRFIYPRSTKIAYDEVADKEQVPELPLENIKKIYNMLGTDREKEIKEYLKEILEYELVEKRDISYLEDISKEINNTIFESFFARLGEESVETFKLFNKIGNLYSFENYHEYCQALEKLLMRLHEYNKQMKSVYSEQKYMDKAIDYIKENYYKDLNLAVVSNYISLNYSYFSHMFKEYTGQNFVDYLKEVRVGEAKKLLIETDDKVFEISEKVGYKNPKQFARVFREIEGISPKEYRQK</sequence>
<dbReference type="PANTHER" id="PTHR42713:SF3">
    <property type="entry name" value="TRANSCRIPTIONAL REGULATORY PROTEIN HPTR"/>
    <property type="match status" value="1"/>
</dbReference>
<keyword evidence="13" id="KW-1185">Reference proteome</keyword>
<feature type="coiled-coil region" evidence="9">
    <location>
        <begin position="110"/>
        <end position="137"/>
    </location>
</feature>
<evidence type="ECO:0000256" key="2">
    <source>
        <dbReference type="ARBA" id="ARBA00022490"/>
    </source>
</evidence>
<dbReference type="Gene3D" id="3.40.50.2300">
    <property type="match status" value="1"/>
</dbReference>
<dbReference type="InterPro" id="IPR020449">
    <property type="entry name" value="Tscrpt_reg_AraC-type_HTH"/>
</dbReference>
<dbReference type="PROSITE" id="PS01124">
    <property type="entry name" value="HTH_ARAC_FAMILY_2"/>
    <property type="match status" value="1"/>
</dbReference>
<dbReference type="InterPro" id="IPR018062">
    <property type="entry name" value="HTH_AraC-typ_CS"/>
</dbReference>
<dbReference type="PRINTS" id="PR00032">
    <property type="entry name" value="HTHARAC"/>
</dbReference>
<dbReference type="EMBL" id="JBHTCP010000052">
    <property type="protein sequence ID" value="MFC7373411.1"/>
    <property type="molecule type" value="Genomic_DNA"/>
</dbReference>
<dbReference type="InterPro" id="IPR009057">
    <property type="entry name" value="Homeodomain-like_sf"/>
</dbReference>
<feature type="domain" description="Response regulatory" evidence="11">
    <location>
        <begin position="3"/>
        <end position="121"/>
    </location>
</feature>
<name>A0ABW2NXR8_9BACL</name>
<organism evidence="12 13">
    <name type="scientific">Fictibacillus iocasae</name>
    <dbReference type="NCBI Taxonomy" id="2715437"/>
    <lineage>
        <taxon>Bacteria</taxon>
        <taxon>Bacillati</taxon>
        <taxon>Bacillota</taxon>
        <taxon>Bacilli</taxon>
        <taxon>Bacillales</taxon>
        <taxon>Fictibacillaceae</taxon>
        <taxon>Fictibacillus</taxon>
    </lineage>
</organism>
<evidence type="ECO:0000256" key="1">
    <source>
        <dbReference type="ARBA" id="ARBA00004496"/>
    </source>
</evidence>
<dbReference type="RefSeq" id="WP_379751324.1">
    <property type="nucleotide sequence ID" value="NZ_JBHTCP010000052.1"/>
</dbReference>
<keyword evidence="4" id="KW-0902">Two-component regulatory system</keyword>
<accession>A0ABW2NXR8</accession>
<dbReference type="Gene3D" id="1.10.10.60">
    <property type="entry name" value="Homeodomain-like"/>
    <property type="match status" value="2"/>
</dbReference>
<evidence type="ECO:0000259" key="10">
    <source>
        <dbReference type="PROSITE" id="PS01124"/>
    </source>
</evidence>
<dbReference type="InterPro" id="IPR001789">
    <property type="entry name" value="Sig_transdc_resp-reg_receiver"/>
</dbReference>
<keyword evidence="9" id="KW-0175">Coiled coil</keyword>
<dbReference type="PROSITE" id="PS00041">
    <property type="entry name" value="HTH_ARAC_FAMILY_1"/>
    <property type="match status" value="1"/>
</dbReference>
<keyword evidence="7" id="KW-0804">Transcription</keyword>
<dbReference type="PROSITE" id="PS50110">
    <property type="entry name" value="RESPONSE_REGULATORY"/>
    <property type="match status" value="1"/>
</dbReference>
<dbReference type="InterPro" id="IPR051552">
    <property type="entry name" value="HptR"/>
</dbReference>
<evidence type="ECO:0000256" key="5">
    <source>
        <dbReference type="ARBA" id="ARBA00023015"/>
    </source>
</evidence>
<dbReference type="CDD" id="cd17536">
    <property type="entry name" value="REC_YesN-like"/>
    <property type="match status" value="1"/>
</dbReference>
<evidence type="ECO:0000256" key="9">
    <source>
        <dbReference type="SAM" id="Coils"/>
    </source>
</evidence>
<keyword evidence="3 8" id="KW-0597">Phosphoprotein</keyword>
<gene>
    <name evidence="12" type="ORF">ACFQPF_17360</name>
</gene>
<comment type="subcellular location">
    <subcellularLocation>
        <location evidence="1">Cytoplasm</location>
    </subcellularLocation>
</comment>
<dbReference type="SMART" id="SM00342">
    <property type="entry name" value="HTH_ARAC"/>
    <property type="match status" value="1"/>
</dbReference>
<proteinExistence type="predicted"/>
<evidence type="ECO:0000313" key="12">
    <source>
        <dbReference type="EMBL" id="MFC7373411.1"/>
    </source>
</evidence>
<reference evidence="13" key="1">
    <citation type="journal article" date="2019" name="Int. J. Syst. Evol. Microbiol.">
        <title>The Global Catalogue of Microorganisms (GCM) 10K type strain sequencing project: providing services to taxonomists for standard genome sequencing and annotation.</title>
        <authorList>
            <consortium name="The Broad Institute Genomics Platform"/>
            <consortium name="The Broad Institute Genome Sequencing Center for Infectious Disease"/>
            <person name="Wu L."/>
            <person name="Ma J."/>
        </authorList>
    </citation>
    <scope>NUCLEOTIDE SEQUENCE [LARGE SCALE GENOMIC DNA]</scope>
    <source>
        <strain evidence="13">NBRC 106396</strain>
    </source>
</reference>
<dbReference type="Pfam" id="PF00072">
    <property type="entry name" value="Response_reg"/>
    <property type="match status" value="1"/>
</dbReference>
<feature type="domain" description="HTH araC/xylS-type" evidence="10">
    <location>
        <begin position="399"/>
        <end position="497"/>
    </location>
</feature>
<evidence type="ECO:0000256" key="7">
    <source>
        <dbReference type="ARBA" id="ARBA00023163"/>
    </source>
</evidence>
<dbReference type="Proteomes" id="UP001596549">
    <property type="component" value="Unassembled WGS sequence"/>
</dbReference>
<comment type="caution">
    <text evidence="12">The sequence shown here is derived from an EMBL/GenBank/DDBJ whole genome shotgun (WGS) entry which is preliminary data.</text>
</comment>
<dbReference type="PANTHER" id="PTHR42713">
    <property type="entry name" value="HISTIDINE KINASE-RELATED"/>
    <property type="match status" value="1"/>
</dbReference>
<dbReference type="SMART" id="SM00448">
    <property type="entry name" value="REC"/>
    <property type="match status" value="1"/>
</dbReference>
<protein>
    <submittedName>
        <fullName evidence="12">Response regulator</fullName>
    </submittedName>
</protein>
<dbReference type="Pfam" id="PF12833">
    <property type="entry name" value="HTH_18"/>
    <property type="match status" value="1"/>
</dbReference>
<dbReference type="InterPro" id="IPR018060">
    <property type="entry name" value="HTH_AraC"/>
</dbReference>
<evidence type="ECO:0000256" key="4">
    <source>
        <dbReference type="ARBA" id="ARBA00023012"/>
    </source>
</evidence>
<dbReference type="SUPFAM" id="SSF46689">
    <property type="entry name" value="Homeodomain-like"/>
    <property type="match status" value="2"/>
</dbReference>
<evidence type="ECO:0000256" key="6">
    <source>
        <dbReference type="ARBA" id="ARBA00023125"/>
    </source>
</evidence>
<evidence type="ECO:0000259" key="11">
    <source>
        <dbReference type="PROSITE" id="PS50110"/>
    </source>
</evidence>
<evidence type="ECO:0000256" key="8">
    <source>
        <dbReference type="PROSITE-ProRule" id="PRU00169"/>
    </source>
</evidence>
<dbReference type="SUPFAM" id="SSF52172">
    <property type="entry name" value="CheY-like"/>
    <property type="match status" value="1"/>
</dbReference>
<keyword evidence="6" id="KW-0238">DNA-binding</keyword>
<keyword evidence="5" id="KW-0805">Transcription regulation</keyword>
<dbReference type="InterPro" id="IPR011006">
    <property type="entry name" value="CheY-like_superfamily"/>
</dbReference>